<dbReference type="GO" id="GO:0005524">
    <property type="term" value="F:ATP binding"/>
    <property type="evidence" value="ECO:0007669"/>
    <property type="project" value="UniProtKB-KW"/>
</dbReference>
<comment type="subunit">
    <text evidence="10">The type I restriction/modification system is composed of three polypeptides R, M and S.</text>
</comment>
<dbReference type="RefSeq" id="WP_108986138.1">
    <property type="nucleotide sequence ID" value="NZ_BFBR01000011.1"/>
</dbReference>
<dbReference type="GO" id="GO:0009035">
    <property type="term" value="F:type I site-specific deoxyribonuclease activity"/>
    <property type="evidence" value="ECO:0007669"/>
    <property type="project" value="UniProtKB-EC"/>
</dbReference>
<dbReference type="InterPro" id="IPR055180">
    <property type="entry name" value="HsdR_RecA-like_helicase_dom_2"/>
</dbReference>
<keyword evidence="5 10" id="KW-0680">Restriction system</keyword>
<evidence type="ECO:0000256" key="11">
    <source>
        <dbReference type="SAM" id="Coils"/>
    </source>
</evidence>
<keyword evidence="9 10" id="KW-0238">DNA-binding</keyword>
<comment type="caution">
    <text evidence="13">The sequence shown here is derived from an EMBL/GenBank/DDBJ whole genome shotgun (WGS) entry which is preliminary data.</text>
</comment>
<comment type="function">
    <text evidence="10">Subunit R is required for both nuclease and ATPase activities, but not for modification.</text>
</comment>
<evidence type="ECO:0000256" key="1">
    <source>
        <dbReference type="ARBA" id="ARBA00000851"/>
    </source>
</evidence>
<dbReference type="InterPro" id="IPR014001">
    <property type="entry name" value="Helicase_ATP-bd"/>
</dbReference>
<dbReference type="InterPro" id="IPR040980">
    <property type="entry name" value="SWI2_SNF2"/>
</dbReference>
<keyword evidence="8 10" id="KW-0067">ATP-binding</keyword>
<evidence type="ECO:0000256" key="7">
    <source>
        <dbReference type="ARBA" id="ARBA00022801"/>
    </source>
</evidence>
<dbReference type="EMBL" id="BFBR01000011">
    <property type="protein sequence ID" value="GBF59250.1"/>
    <property type="molecule type" value="Genomic_DNA"/>
</dbReference>
<evidence type="ECO:0000256" key="9">
    <source>
        <dbReference type="ARBA" id="ARBA00023125"/>
    </source>
</evidence>
<evidence type="ECO:0000313" key="13">
    <source>
        <dbReference type="EMBL" id="GBF59250.1"/>
    </source>
</evidence>
<dbReference type="PANTHER" id="PTHR30195">
    <property type="entry name" value="TYPE I SITE-SPECIFIC DEOXYRIBONUCLEASE PROTEIN SUBUNIT M AND R"/>
    <property type="match status" value="1"/>
</dbReference>
<feature type="domain" description="Helicase ATP-binding" evidence="12">
    <location>
        <begin position="315"/>
        <end position="497"/>
    </location>
</feature>
<name>A0A2P2EDW5_9PROT</name>
<evidence type="ECO:0000256" key="5">
    <source>
        <dbReference type="ARBA" id="ARBA00022747"/>
    </source>
</evidence>
<keyword evidence="7 10" id="KW-0378">Hydrolase</keyword>
<dbReference type="GO" id="GO:0009307">
    <property type="term" value="P:DNA restriction-modification system"/>
    <property type="evidence" value="ECO:0007669"/>
    <property type="project" value="UniProtKB-KW"/>
</dbReference>
<dbReference type="REBASE" id="263326">
    <property type="entry name" value="PbaCO2ORF2947P"/>
</dbReference>
<gene>
    <name evidence="13" type="primary">hsdR</name>
    <name evidence="13" type="ORF">PbB2_02942</name>
</gene>
<sequence length="1075" mass="118968">MAYLSEAAIEQLVMEQLIGLGYATTTDTQIGPDGKASERESYADVVLTQRLTAAIERLNPTIPAEARGDALRKVLATDKPSLVEENRRLHKLMVEGVDVEFYGEDGTIRGDKVRLIDFDDWAANDWLASSQFTVIENGVNRRPDVVIFINGLPLGVIELKAPGGESATLAGAHNQLQTYKAQIPSLFRTNAVLVTSDGITARVGSLTADEERFMPWRTTDGSSIAAKGQPELSILVEGVFEPRRFLDLVRDFTVFGETETGLAKVIAGYHQFHAVKRAVDSTIRALAVNSASGYNSPYGGMQEDPAVFGLPSVSSYPRGDKRIGVIWHTQGSGKSLLMAFYAGQLVRHPELANPTIIVITDRNDLDDQLFSTFAMCRDLIRQTPIQADSREHLQAALSRASGGVIFTTIQKFSPATGETDYPLLSDRRNIVVIADEAHRSQYGFKARIEQKTGVIAYGFAKYLRDALPNASFIGFTGTPIEKDDVNTPQVFGEYIDVYDISRAVEDGATVPIYYESRLARIEIPEEEKPKIDLEIEELTEDEAITEQERIKRKWATVEALVGSENRLAMVAADLVQHFEDRVAAMEGKAMVVCMSRRICVALYHQIVALRPDWHSDDDAEGMIKIVMTGSASDPQDWQAHIGTKSRRDLLAKRAKNPKDSLKLVIVRDMWLTGFDAPSMHTMYIDKPMKGHGLMQAIARVNRVFRDKPAGLVVDYIGIAQNLKNALGQYSGPDQKQAGIDEAEAIALLIEKYEVVKSMYHGFDYARGLAGTPHERLVVLAEAIEWILTLQHDAAAKQTNEEGKRRENRRYQDSVLALSKAFALTSATDEARGIRDEIGFFQTVRAALVKSAGGGGKSSADREFAIQQILDRAVVSTEIVDILAAAGISTPDISILSDEFLAEIQQLEKKNLALETLRKLLNDEIRSRTRTNVVETQRFSERLEAAIGRYHNNAISTVEVLQELIEIAREIREARARGKEEGLSDEEIAFYDALAANESAAQIMGSDALKVIAHELLMSLKDSSTTDWAKREAARARMRVLVKRILRKYGYPPDLQDGAVQTVLRQAEELAASGRL</sequence>
<evidence type="ECO:0000256" key="4">
    <source>
        <dbReference type="ARBA" id="ARBA00022741"/>
    </source>
</evidence>
<dbReference type="InterPro" id="IPR007409">
    <property type="entry name" value="Restrct_endonuc_type1_HsdR_N"/>
</dbReference>
<comment type="catalytic activity">
    <reaction evidence="1 10">
        <text>Endonucleolytic cleavage of DNA to give random double-stranded fragments with terminal 5'-phosphates, ATP is simultaneously hydrolyzed.</text>
        <dbReference type="EC" id="3.1.21.3"/>
    </reaction>
</comment>
<dbReference type="PANTHER" id="PTHR30195:SF15">
    <property type="entry name" value="TYPE I RESTRICTION ENZYME HINDI ENDONUCLEASE SUBUNIT"/>
    <property type="match status" value="1"/>
</dbReference>
<dbReference type="InterPro" id="IPR021810">
    <property type="entry name" value="T1RH-like_C"/>
</dbReference>
<keyword evidence="4 10" id="KW-0547">Nucleotide-binding</keyword>
<dbReference type="InterPro" id="IPR027417">
    <property type="entry name" value="P-loop_NTPase"/>
</dbReference>
<dbReference type="InterPro" id="IPR051268">
    <property type="entry name" value="Type-I_R_enzyme_R_subunit"/>
</dbReference>
<evidence type="ECO:0000313" key="14">
    <source>
        <dbReference type="Proteomes" id="UP000245086"/>
    </source>
</evidence>
<dbReference type="Pfam" id="PF18766">
    <property type="entry name" value="SWI2_SNF2"/>
    <property type="match status" value="1"/>
</dbReference>
<comment type="similarity">
    <text evidence="2 10">Belongs to the HsdR family.</text>
</comment>
<dbReference type="CDD" id="cd18030">
    <property type="entry name" value="DEXHc_RE_I_HsdR"/>
    <property type="match status" value="1"/>
</dbReference>
<dbReference type="InterPro" id="IPR004473">
    <property type="entry name" value="Restrct_endonuc_typeI_HsdR"/>
</dbReference>
<dbReference type="Gene3D" id="3.90.1570.50">
    <property type="match status" value="1"/>
</dbReference>
<evidence type="ECO:0000256" key="10">
    <source>
        <dbReference type="RuleBase" id="RU364115"/>
    </source>
</evidence>
<evidence type="ECO:0000256" key="3">
    <source>
        <dbReference type="ARBA" id="ARBA00022722"/>
    </source>
</evidence>
<proteinExistence type="inferred from homology"/>
<reference evidence="13 14" key="1">
    <citation type="journal article" date="2018" name="Genome Announc.">
        <title>Draft Genome Sequence of "Candidatus Phycosocius bacilliformis," an Alphaproteobacterial Ectosymbiont of the Hydrocarbon-Producing Green Alga Botryococcus braunii.</title>
        <authorList>
            <person name="Tanabe Y."/>
            <person name="Yamaguchi H."/>
            <person name="Watanabe M.M."/>
        </authorList>
    </citation>
    <scope>NUCLEOTIDE SEQUENCE [LARGE SCALE GENOMIC DNA]</scope>
    <source>
        <strain evidence="13 14">BOTRYCO-2</strain>
    </source>
</reference>
<dbReference type="Pfam" id="PF04313">
    <property type="entry name" value="HSDR_N"/>
    <property type="match status" value="1"/>
</dbReference>
<keyword evidence="14" id="KW-1185">Reference proteome</keyword>
<feature type="coiled-coil region" evidence="11">
    <location>
        <begin position="896"/>
        <end position="923"/>
    </location>
</feature>
<dbReference type="SMART" id="SM00487">
    <property type="entry name" value="DEXDc"/>
    <property type="match status" value="1"/>
</dbReference>
<accession>A0A2P2EDW5</accession>
<dbReference type="Pfam" id="PF11867">
    <property type="entry name" value="T1RH-like_C"/>
    <property type="match status" value="1"/>
</dbReference>
<dbReference type="NCBIfam" id="TIGR00348">
    <property type="entry name" value="hsdR"/>
    <property type="match status" value="1"/>
</dbReference>
<dbReference type="CDD" id="cd22332">
    <property type="entry name" value="HsdR_N"/>
    <property type="match status" value="1"/>
</dbReference>
<dbReference type="CDD" id="cd18800">
    <property type="entry name" value="SF2_C_EcoR124I-like"/>
    <property type="match status" value="1"/>
</dbReference>
<dbReference type="Proteomes" id="UP000245086">
    <property type="component" value="Unassembled WGS sequence"/>
</dbReference>
<evidence type="ECO:0000256" key="6">
    <source>
        <dbReference type="ARBA" id="ARBA00022759"/>
    </source>
</evidence>
<evidence type="ECO:0000256" key="2">
    <source>
        <dbReference type="ARBA" id="ARBA00008598"/>
    </source>
</evidence>
<protein>
    <recommendedName>
        <fullName evidence="10">Type I restriction enzyme endonuclease subunit</fullName>
        <shortName evidence="10">R protein</shortName>
        <ecNumber evidence="10">3.1.21.3</ecNumber>
    </recommendedName>
</protein>
<dbReference type="EC" id="3.1.21.3" evidence="10"/>
<dbReference type="OrthoDB" id="9758243at2"/>
<evidence type="ECO:0000259" key="12">
    <source>
        <dbReference type="PROSITE" id="PS51192"/>
    </source>
</evidence>
<dbReference type="AlphaFoldDB" id="A0A2P2EDW5"/>
<keyword evidence="3" id="KW-0540">Nuclease</keyword>
<dbReference type="Pfam" id="PF22679">
    <property type="entry name" value="T1R_D3-like"/>
    <property type="match status" value="1"/>
</dbReference>
<organism evidence="13 14">
    <name type="scientific">Candidatus Phycosocius bacilliformis</name>
    <dbReference type="NCBI Taxonomy" id="1445552"/>
    <lineage>
        <taxon>Bacteria</taxon>
        <taxon>Pseudomonadati</taxon>
        <taxon>Pseudomonadota</taxon>
        <taxon>Alphaproteobacteria</taxon>
        <taxon>Caulobacterales</taxon>
        <taxon>Caulobacterales incertae sedis</taxon>
        <taxon>Candidatus Phycosocius</taxon>
    </lineage>
</organism>
<dbReference type="SUPFAM" id="SSF52540">
    <property type="entry name" value="P-loop containing nucleoside triphosphate hydrolases"/>
    <property type="match status" value="2"/>
</dbReference>
<keyword evidence="6" id="KW-0255">Endonuclease</keyword>
<dbReference type="Gene3D" id="3.40.50.300">
    <property type="entry name" value="P-loop containing nucleotide triphosphate hydrolases"/>
    <property type="match status" value="2"/>
</dbReference>
<dbReference type="GO" id="GO:0003677">
    <property type="term" value="F:DNA binding"/>
    <property type="evidence" value="ECO:0007669"/>
    <property type="project" value="UniProtKB-KW"/>
</dbReference>
<keyword evidence="11" id="KW-0175">Coiled coil</keyword>
<dbReference type="PROSITE" id="PS51192">
    <property type="entry name" value="HELICASE_ATP_BIND_1"/>
    <property type="match status" value="1"/>
</dbReference>
<evidence type="ECO:0000256" key="8">
    <source>
        <dbReference type="ARBA" id="ARBA00022840"/>
    </source>
</evidence>